<reference evidence="1 2" key="1">
    <citation type="submission" date="2016-11" db="EMBL/GenBank/DDBJ databases">
        <authorList>
            <person name="Jaros S."/>
            <person name="Januszkiewicz K."/>
            <person name="Wedrychowicz H."/>
        </authorList>
    </citation>
    <scope>NUCLEOTIDE SEQUENCE [LARGE SCALE GENOMIC DNA]</scope>
    <source>
        <strain evidence="1 2">DSM 17477</strain>
    </source>
</reference>
<name>A0A1M6KZX4_9FIRM</name>
<evidence type="ECO:0000313" key="2">
    <source>
        <dbReference type="Proteomes" id="UP000184052"/>
    </source>
</evidence>
<dbReference type="GO" id="GO:0016833">
    <property type="term" value="F:oxo-acid-lyase activity"/>
    <property type="evidence" value="ECO:0007669"/>
    <property type="project" value="UniProtKB-ARBA"/>
</dbReference>
<dbReference type="PANTHER" id="PTHR42905">
    <property type="entry name" value="PHOSPHOENOLPYRUVATE CARBOXYLASE"/>
    <property type="match status" value="1"/>
</dbReference>
<dbReference type="Gene3D" id="3.20.20.60">
    <property type="entry name" value="Phosphoenolpyruvate-binding domains"/>
    <property type="match status" value="1"/>
</dbReference>
<dbReference type="AlphaFoldDB" id="A0A1M6KZX4"/>
<keyword evidence="1" id="KW-0456">Lyase</keyword>
<proteinExistence type="predicted"/>
<dbReference type="InterPro" id="IPR039556">
    <property type="entry name" value="ICL/PEPM"/>
</dbReference>
<dbReference type="Pfam" id="PF13714">
    <property type="entry name" value="PEP_mutase"/>
    <property type="match status" value="1"/>
</dbReference>
<dbReference type="STRING" id="1121476.SAMN02745751_03026"/>
<dbReference type="Proteomes" id="UP000184052">
    <property type="component" value="Unassembled WGS sequence"/>
</dbReference>
<dbReference type="EMBL" id="FQZL01000029">
    <property type="protein sequence ID" value="SHJ64442.1"/>
    <property type="molecule type" value="Genomic_DNA"/>
</dbReference>
<organism evidence="1 2">
    <name type="scientific">Dethiosulfatibacter aminovorans DSM 17477</name>
    <dbReference type="NCBI Taxonomy" id="1121476"/>
    <lineage>
        <taxon>Bacteria</taxon>
        <taxon>Bacillati</taxon>
        <taxon>Bacillota</taxon>
        <taxon>Tissierellia</taxon>
        <taxon>Dethiosulfatibacter</taxon>
    </lineage>
</organism>
<evidence type="ECO:0000313" key="1">
    <source>
        <dbReference type="EMBL" id="SHJ64442.1"/>
    </source>
</evidence>
<keyword evidence="2" id="KW-1185">Reference proteome</keyword>
<dbReference type="InterPro" id="IPR015813">
    <property type="entry name" value="Pyrv/PenolPyrv_kinase-like_dom"/>
</dbReference>
<protein>
    <submittedName>
        <fullName evidence="1">2-Methylisocitrate lyase, PEP mutase family</fullName>
    </submittedName>
</protein>
<dbReference type="OrthoDB" id="8629576at2"/>
<dbReference type="SUPFAM" id="SSF51621">
    <property type="entry name" value="Phosphoenolpyruvate/pyruvate domain"/>
    <property type="match status" value="1"/>
</dbReference>
<dbReference type="InterPro" id="IPR040442">
    <property type="entry name" value="Pyrv_kinase-like_dom_sf"/>
</dbReference>
<dbReference type="PANTHER" id="PTHR42905:SF5">
    <property type="entry name" value="CARBOXYVINYL-CARBOXYPHOSPHONATE PHOSPHORYLMUTASE, CHLOROPLASTIC"/>
    <property type="match status" value="1"/>
</dbReference>
<dbReference type="RefSeq" id="WP_073050407.1">
    <property type="nucleotide sequence ID" value="NZ_FQZL01000029.1"/>
</dbReference>
<dbReference type="CDD" id="cd00377">
    <property type="entry name" value="ICL_PEPM"/>
    <property type="match status" value="1"/>
</dbReference>
<sequence>MYMKKSLKLRQLLESDQFIVAPGAQTALFARLVENAGYPVAYATGAGLSNMNYCLPDYNLITMSENLAMAKRLNDAVQIPIIADIDDGYGAPINVYRTAMEYSKIGIAGIQMEDQQNPKRCGHFEDHAVISTMDMVAKIKAARKGMVDPDMVLIARTDAISATGSFEEAIKRGQAYCEAGADMIFIEAPRTLEQMAEIPKRIPKPTILNIVEKGKTPMIPNKEIERLGYKMVIYANATLKASILGVERLLEYLKVNDTTDGCDDELMVSSARRHEILDKDLYVDLIREFE</sequence>
<gene>
    <name evidence="1" type="ORF">SAMN02745751_03026</name>
</gene>
<accession>A0A1M6KZX4</accession>